<keyword evidence="2 5" id="KW-0812">Transmembrane</keyword>
<dbReference type="Proteomes" id="UP001156856">
    <property type="component" value="Unassembled WGS sequence"/>
</dbReference>
<evidence type="ECO:0000256" key="3">
    <source>
        <dbReference type="ARBA" id="ARBA00022989"/>
    </source>
</evidence>
<dbReference type="RefSeq" id="WP_238179645.1">
    <property type="nucleotide sequence ID" value="NZ_BJZU01000136.1"/>
</dbReference>
<name>A0ABQ6DPV0_9HYPH</name>
<gene>
    <name evidence="6" type="ORF">GCM10007888_45390</name>
</gene>
<sequence>MTMSVPVLVLLGFAAWTLLTLFGTIGVYRWSRILTGRASIAEWRADLPQGSDRYQRAMRAHMNCVENLPVYTALVVALVATGLKSPTIDWLAIVILGARVGQTLLHIVLPPTNVAASLRFAFFLAQAACMVAIGIIIVSFGSST</sequence>
<evidence type="ECO:0000256" key="1">
    <source>
        <dbReference type="ARBA" id="ARBA00004370"/>
    </source>
</evidence>
<evidence type="ECO:0000256" key="2">
    <source>
        <dbReference type="ARBA" id="ARBA00022692"/>
    </source>
</evidence>
<reference evidence="7" key="1">
    <citation type="journal article" date="2019" name="Int. J. Syst. Evol. Microbiol.">
        <title>The Global Catalogue of Microorganisms (GCM) 10K type strain sequencing project: providing services to taxonomists for standard genome sequencing and annotation.</title>
        <authorList>
            <consortium name="The Broad Institute Genomics Platform"/>
            <consortium name="The Broad Institute Genome Sequencing Center for Infectious Disease"/>
            <person name="Wu L."/>
            <person name="Ma J."/>
        </authorList>
    </citation>
    <scope>NUCLEOTIDE SEQUENCE [LARGE SCALE GENOMIC DNA]</scope>
    <source>
        <strain evidence="7">NBRC 107715</strain>
    </source>
</reference>
<dbReference type="SUPFAM" id="SSF161084">
    <property type="entry name" value="MAPEG domain-like"/>
    <property type="match status" value="1"/>
</dbReference>
<evidence type="ECO:0000256" key="4">
    <source>
        <dbReference type="ARBA" id="ARBA00023136"/>
    </source>
</evidence>
<keyword evidence="4 5" id="KW-0472">Membrane</keyword>
<keyword evidence="7" id="KW-1185">Reference proteome</keyword>
<dbReference type="InterPro" id="IPR001129">
    <property type="entry name" value="Membr-assoc_MAPEG"/>
</dbReference>
<feature type="transmembrane region" description="Helical" evidence="5">
    <location>
        <begin position="90"/>
        <end position="109"/>
    </location>
</feature>
<protein>
    <recommendedName>
        <fullName evidence="8">MAPEG family protein</fullName>
    </recommendedName>
</protein>
<dbReference type="EMBL" id="BSPK01000097">
    <property type="protein sequence ID" value="GLS66157.1"/>
    <property type="molecule type" value="Genomic_DNA"/>
</dbReference>
<comment type="caution">
    <text evidence="6">The sequence shown here is derived from an EMBL/GenBank/DDBJ whole genome shotgun (WGS) entry which is preliminary data.</text>
</comment>
<keyword evidence="3 5" id="KW-1133">Transmembrane helix</keyword>
<feature type="transmembrane region" description="Helical" evidence="5">
    <location>
        <begin position="6"/>
        <end position="28"/>
    </location>
</feature>
<dbReference type="InterPro" id="IPR023352">
    <property type="entry name" value="MAPEG-like_dom_sf"/>
</dbReference>
<accession>A0ABQ6DPV0</accession>
<organism evidence="6 7">
    <name type="scientific">Methylobacterium oxalidis</name>
    <dbReference type="NCBI Taxonomy" id="944322"/>
    <lineage>
        <taxon>Bacteria</taxon>
        <taxon>Pseudomonadati</taxon>
        <taxon>Pseudomonadota</taxon>
        <taxon>Alphaproteobacteria</taxon>
        <taxon>Hyphomicrobiales</taxon>
        <taxon>Methylobacteriaceae</taxon>
        <taxon>Methylobacterium</taxon>
    </lineage>
</organism>
<evidence type="ECO:0000256" key="5">
    <source>
        <dbReference type="SAM" id="Phobius"/>
    </source>
</evidence>
<dbReference type="Pfam" id="PF01124">
    <property type="entry name" value="MAPEG"/>
    <property type="match status" value="1"/>
</dbReference>
<evidence type="ECO:0000313" key="7">
    <source>
        <dbReference type="Proteomes" id="UP001156856"/>
    </source>
</evidence>
<evidence type="ECO:0008006" key="8">
    <source>
        <dbReference type="Google" id="ProtNLM"/>
    </source>
</evidence>
<comment type="subcellular location">
    <subcellularLocation>
        <location evidence="1">Membrane</location>
    </subcellularLocation>
</comment>
<dbReference type="Gene3D" id="1.20.120.550">
    <property type="entry name" value="Membrane associated eicosanoid/glutathione metabolism-like domain"/>
    <property type="match status" value="1"/>
</dbReference>
<evidence type="ECO:0000313" key="6">
    <source>
        <dbReference type="EMBL" id="GLS66157.1"/>
    </source>
</evidence>
<feature type="transmembrane region" description="Helical" evidence="5">
    <location>
        <begin position="121"/>
        <end position="141"/>
    </location>
</feature>
<proteinExistence type="predicted"/>
<feature type="transmembrane region" description="Helical" evidence="5">
    <location>
        <begin position="68"/>
        <end position="84"/>
    </location>
</feature>